<organism evidence="11 12">
    <name type="scientific">Methylobacterium radiodurans</name>
    <dbReference type="NCBI Taxonomy" id="2202828"/>
    <lineage>
        <taxon>Bacteria</taxon>
        <taxon>Pseudomonadati</taxon>
        <taxon>Pseudomonadota</taxon>
        <taxon>Alphaproteobacteria</taxon>
        <taxon>Hyphomicrobiales</taxon>
        <taxon>Methylobacteriaceae</taxon>
        <taxon>Methylobacterium</taxon>
    </lineage>
</organism>
<name>A0A2U8VVV7_9HYPH</name>
<evidence type="ECO:0000256" key="9">
    <source>
        <dbReference type="SAM" id="MobiDB-lite"/>
    </source>
</evidence>
<evidence type="ECO:0000259" key="10">
    <source>
        <dbReference type="PROSITE" id="PS50206"/>
    </source>
</evidence>
<keyword evidence="2" id="KW-0963">Cytoplasm</keyword>
<dbReference type="AlphaFoldDB" id="A0A2U8VVV7"/>
<feature type="domain" description="Rhodanese" evidence="10">
    <location>
        <begin position="29"/>
        <end position="146"/>
    </location>
</feature>
<evidence type="ECO:0000256" key="3">
    <source>
        <dbReference type="ARBA" id="ARBA00022679"/>
    </source>
</evidence>
<dbReference type="EC" id="2.8.1.2" evidence="6"/>
<dbReference type="PROSITE" id="PS50206">
    <property type="entry name" value="RHODANESE_3"/>
    <property type="match status" value="2"/>
</dbReference>
<dbReference type="SUPFAM" id="SSF52821">
    <property type="entry name" value="Rhodanese/Cell cycle control phosphatase"/>
    <property type="match status" value="2"/>
</dbReference>
<keyword evidence="3 11" id="KW-0808">Transferase</keyword>
<feature type="compositionally biased region" description="Basic and acidic residues" evidence="9">
    <location>
        <begin position="192"/>
        <end position="201"/>
    </location>
</feature>
<keyword evidence="12" id="KW-1185">Reference proteome</keyword>
<dbReference type="PANTHER" id="PTHR11364">
    <property type="entry name" value="THIOSULFATE SULFERTANSFERASE"/>
    <property type="match status" value="1"/>
</dbReference>
<dbReference type="FunFam" id="3.40.250.10:FF:000001">
    <property type="entry name" value="Sulfurtransferase"/>
    <property type="match status" value="1"/>
</dbReference>
<accession>A0A2U8VVV7</accession>
<proteinExistence type="predicted"/>
<evidence type="ECO:0000256" key="1">
    <source>
        <dbReference type="ARBA" id="ARBA00004496"/>
    </source>
</evidence>
<evidence type="ECO:0000256" key="4">
    <source>
        <dbReference type="ARBA" id="ARBA00022737"/>
    </source>
</evidence>
<dbReference type="InterPro" id="IPR001763">
    <property type="entry name" value="Rhodanese-like_dom"/>
</dbReference>
<dbReference type="InterPro" id="IPR036873">
    <property type="entry name" value="Rhodanese-like_dom_sf"/>
</dbReference>
<keyword evidence="4" id="KW-0677">Repeat</keyword>
<evidence type="ECO:0000256" key="2">
    <source>
        <dbReference type="ARBA" id="ARBA00022490"/>
    </source>
</evidence>
<dbReference type="CDD" id="cd01448">
    <property type="entry name" value="TST_Repeat_1"/>
    <property type="match status" value="1"/>
</dbReference>
<dbReference type="GO" id="GO:0005737">
    <property type="term" value="C:cytoplasm"/>
    <property type="evidence" value="ECO:0007669"/>
    <property type="project" value="UniProtKB-SubCell"/>
</dbReference>
<comment type="catalytic activity">
    <reaction evidence="5">
        <text>2-oxo-3-sulfanylpropanoate + [thioredoxin]-dithiol = [thioredoxin]-disulfide + hydrogen sulfide + pyruvate + H(+)</text>
        <dbReference type="Rhea" id="RHEA:21740"/>
        <dbReference type="Rhea" id="RHEA-COMP:10698"/>
        <dbReference type="Rhea" id="RHEA-COMP:10700"/>
        <dbReference type="ChEBI" id="CHEBI:15361"/>
        <dbReference type="ChEBI" id="CHEBI:15378"/>
        <dbReference type="ChEBI" id="CHEBI:29919"/>
        <dbReference type="ChEBI" id="CHEBI:29950"/>
        <dbReference type="ChEBI" id="CHEBI:50058"/>
        <dbReference type="ChEBI" id="CHEBI:57678"/>
        <dbReference type="EC" id="2.8.1.2"/>
    </reaction>
    <physiologicalReaction direction="left-to-right" evidence="5">
        <dbReference type="Rhea" id="RHEA:21741"/>
    </physiologicalReaction>
</comment>
<sequence length="294" mass="31648">MVQWRPDHRTPDLMASPLVSADWLHQRLDAPDLVVLDGSWYLPAAGRDPEAEYLAAHIPRAVRFDIDRMSDETAGLPHMLPRPEVFASRMRALGVGDGQQIVVYDGMGLFSAPRVWWMLRTFGVRDALVLDGGLPAWIAAGYPTEDGAPTPRERRHFSARLDHGAVADAGDVARALAGGSTQVVDARSAPRFRGEEAEPRPGVRPGHMPGARNLHYASLLTDGRMKSPNELRAVFAAAGVDPARPVLTTCGSGVTAAIITLALETLGHPARSLYDGSWSEWGADQSRPVATGAA</sequence>
<comment type="subcellular location">
    <subcellularLocation>
        <location evidence="1">Cytoplasm</location>
    </subcellularLocation>
</comment>
<gene>
    <name evidence="11" type="ORF">DK427_21010</name>
</gene>
<dbReference type="EMBL" id="CP029551">
    <property type="protein sequence ID" value="AWN37905.1"/>
    <property type="molecule type" value="Genomic_DNA"/>
</dbReference>
<dbReference type="OrthoDB" id="9781034at2"/>
<reference evidence="11 12" key="1">
    <citation type="submission" date="2018-05" db="EMBL/GenBank/DDBJ databases">
        <title>Complete Genome Sequence of Methylobacterium sp. 17Sr1-43.</title>
        <authorList>
            <person name="Srinivasan S."/>
        </authorList>
    </citation>
    <scope>NUCLEOTIDE SEQUENCE [LARGE SCALE GENOMIC DNA]</scope>
    <source>
        <strain evidence="11 12">17Sr1-43</strain>
    </source>
</reference>
<dbReference type="CDD" id="cd01449">
    <property type="entry name" value="TST_Repeat_2"/>
    <property type="match status" value="1"/>
</dbReference>
<dbReference type="GO" id="GO:0004792">
    <property type="term" value="F:thiosulfate-cyanide sulfurtransferase activity"/>
    <property type="evidence" value="ECO:0007669"/>
    <property type="project" value="TreeGrafter"/>
</dbReference>
<dbReference type="Gene3D" id="3.40.250.10">
    <property type="entry name" value="Rhodanese-like domain"/>
    <property type="match status" value="2"/>
</dbReference>
<dbReference type="SMART" id="SM00450">
    <property type="entry name" value="RHOD"/>
    <property type="match status" value="2"/>
</dbReference>
<evidence type="ECO:0000256" key="8">
    <source>
        <dbReference type="ARBA" id="ARBA00078354"/>
    </source>
</evidence>
<feature type="domain" description="Rhodanese" evidence="10">
    <location>
        <begin position="177"/>
        <end position="290"/>
    </location>
</feature>
<dbReference type="Pfam" id="PF00581">
    <property type="entry name" value="Rhodanese"/>
    <property type="match status" value="2"/>
</dbReference>
<evidence type="ECO:0000256" key="6">
    <source>
        <dbReference type="ARBA" id="ARBA00066832"/>
    </source>
</evidence>
<dbReference type="KEGG" id="meti:DK427_21010"/>
<protein>
    <recommendedName>
        <fullName evidence="7">3-mercaptopyruvate sulfurtransferase</fullName>
        <ecNumber evidence="6">2.8.1.2</ecNumber>
    </recommendedName>
    <alternativeName>
        <fullName evidence="8">Rhodanese-like protein</fullName>
    </alternativeName>
</protein>
<dbReference type="GO" id="GO:0016784">
    <property type="term" value="F:3-mercaptopyruvate sulfurtransferase activity"/>
    <property type="evidence" value="ECO:0007669"/>
    <property type="project" value="UniProtKB-EC"/>
</dbReference>
<evidence type="ECO:0000313" key="12">
    <source>
        <dbReference type="Proteomes" id="UP000246058"/>
    </source>
</evidence>
<keyword evidence="11" id="KW-0670">Pyruvate</keyword>
<dbReference type="NCBIfam" id="NF008557">
    <property type="entry name" value="PRK11493.1"/>
    <property type="match status" value="1"/>
</dbReference>
<dbReference type="PANTHER" id="PTHR11364:SF27">
    <property type="entry name" value="SULFURTRANSFERASE"/>
    <property type="match status" value="1"/>
</dbReference>
<dbReference type="FunFam" id="3.40.250.10:FF:000015">
    <property type="entry name" value="Sulfurtransferase"/>
    <property type="match status" value="1"/>
</dbReference>
<feature type="region of interest" description="Disordered" evidence="9">
    <location>
        <begin position="187"/>
        <end position="209"/>
    </location>
</feature>
<evidence type="ECO:0000313" key="11">
    <source>
        <dbReference type="EMBL" id="AWN37905.1"/>
    </source>
</evidence>
<evidence type="ECO:0000256" key="7">
    <source>
        <dbReference type="ARBA" id="ARBA00070833"/>
    </source>
</evidence>
<evidence type="ECO:0000256" key="5">
    <source>
        <dbReference type="ARBA" id="ARBA00051793"/>
    </source>
</evidence>
<dbReference type="Proteomes" id="UP000246058">
    <property type="component" value="Chromosome"/>
</dbReference>
<dbReference type="InterPro" id="IPR045078">
    <property type="entry name" value="TST/MPST-like"/>
</dbReference>